<gene>
    <name evidence="7" type="ORF">Sdiek1_1656</name>
</gene>
<dbReference type="Pfam" id="PF06629">
    <property type="entry name" value="MipA"/>
    <property type="match status" value="1"/>
</dbReference>
<proteinExistence type="inferred from homology"/>
<evidence type="ECO:0000256" key="3">
    <source>
        <dbReference type="ARBA" id="ARBA00022729"/>
    </source>
</evidence>
<keyword evidence="4" id="KW-0472">Membrane</keyword>
<name>A0A1Y0HL48_9BACT</name>
<keyword evidence="8" id="KW-1185">Reference proteome</keyword>
<keyword evidence="3 6" id="KW-0732">Signal</keyword>
<dbReference type="KEGG" id="suls:Sdiek1_1656"/>
<dbReference type="PANTHER" id="PTHR38776:SF1">
    <property type="entry name" value="MLTA-INTERACTING PROTEIN-RELATED"/>
    <property type="match status" value="1"/>
</dbReference>
<evidence type="ECO:0000256" key="1">
    <source>
        <dbReference type="ARBA" id="ARBA00004442"/>
    </source>
</evidence>
<accession>A0A1Y0HL48</accession>
<evidence type="ECO:0000256" key="5">
    <source>
        <dbReference type="ARBA" id="ARBA00023237"/>
    </source>
</evidence>
<protein>
    <submittedName>
        <fullName evidence="7">MltA-interacting protein</fullName>
    </submittedName>
</protein>
<dbReference type="InterPro" id="IPR010583">
    <property type="entry name" value="MipA"/>
</dbReference>
<evidence type="ECO:0000256" key="4">
    <source>
        <dbReference type="ARBA" id="ARBA00023136"/>
    </source>
</evidence>
<dbReference type="GO" id="GO:0009279">
    <property type="term" value="C:cell outer membrane"/>
    <property type="evidence" value="ECO:0007669"/>
    <property type="project" value="UniProtKB-SubCell"/>
</dbReference>
<feature type="signal peptide" evidence="6">
    <location>
        <begin position="1"/>
        <end position="21"/>
    </location>
</feature>
<dbReference type="Proteomes" id="UP000196005">
    <property type="component" value="Chromosome"/>
</dbReference>
<sequence>MMKNKLILVSCVLLTHLCATSDDLALQVGVGATTSTSPYKGVSSVTMPLPDIELTYKSAFIEGINMGYNFYDTKTLQVGVILLPVLAGYKGKDSNELKGMDNRNMSLEGGLRMKYNFENSFLSGTVSRDVSGTTDGYTFNAAYNYTLFETRNSGLSLYAGAEYLSDKKSNYYYGVKDKEATFARPSYHADGALNPFIGLTQIFAFSETWSIIANVEYKRFDSTIYKSPIVDDHYQVAGYLSIMYSF</sequence>
<comment type="similarity">
    <text evidence="2">Belongs to the MipA/OmpV family.</text>
</comment>
<dbReference type="AlphaFoldDB" id="A0A1Y0HL48"/>
<evidence type="ECO:0000256" key="6">
    <source>
        <dbReference type="SAM" id="SignalP"/>
    </source>
</evidence>
<evidence type="ECO:0000256" key="2">
    <source>
        <dbReference type="ARBA" id="ARBA00005722"/>
    </source>
</evidence>
<organism evidence="7 8">
    <name type="scientific">Sulfurospirillum diekertiae</name>
    <dbReference type="NCBI Taxonomy" id="1854492"/>
    <lineage>
        <taxon>Bacteria</taxon>
        <taxon>Pseudomonadati</taxon>
        <taxon>Campylobacterota</taxon>
        <taxon>Epsilonproteobacteria</taxon>
        <taxon>Campylobacterales</taxon>
        <taxon>Sulfurospirillaceae</taxon>
        <taxon>Sulfurospirillum</taxon>
    </lineage>
</organism>
<evidence type="ECO:0000313" key="8">
    <source>
        <dbReference type="Proteomes" id="UP000196005"/>
    </source>
</evidence>
<reference evidence="8" key="1">
    <citation type="submission" date="2017-05" db="EMBL/GenBank/DDBJ databases">
        <title>Dechlorination kinetics govern the competition between two new strains of the genus Sulfurospirillum.</title>
        <authorList>
            <person name="Buttet G.F."/>
            <person name="Murray A.M."/>
            <person name="Goris T."/>
            <person name="Burion M."/>
            <person name="Lin B."/>
            <person name="Rolle M."/>
            <person name="Maillard J."/>
        </authorList>
    </citation>
    <scope>NUCLEOTIDE SEQUENCE [LARGE SCALE GENOMIC DNA]</scope>
    <source>
        <strain evidence="8">SL2-1</strain>
    </source>
</reference>
<dbReference type="EMBL" id="CP021416">
    <property type="protein sequence ID" value="ARU48818.1"/>
    <property type="molecule type" value="Genomic_DNA"/>
</dbReference>
<evidence type="ECO:0000313" key="7">
    <source>
        <dbReference type="EMBL" id="ARU48818.1"/>
    </source>
</evidence>
<dbReference type="PANTHER" id="PTHR38776">
    <property type="entry name" value="MLTA-INTERACTING PROTEIN-RELATED"/>
    <property type="match status" value="1"/>
</dbReference>
<dbReference type="OrthoDB" id="8562138at2"/>
<comment type="subcellular location">
    <subcellularLocation>
        <location evidence="1">Cell outer membrane</location>
    </subcellularLocation>
</comment>
<feature type="chain" id="PRO_5012959853" evidence="6">
    <location>
        <begin position="22"/>
        <end position="246"/>
    </location>
</feature>
<keyword evidence="5" id="KW-0998">Cell outer membrane</keyword>